<name>A0A9Q5I1K3_SANBA</name>
<evidence type="ECO:0000313" key="2">
    <source>
        <dbReference type="EMBL" id="OCB89978.1"/>
    </source>
</evidence>
<proteinExistence type="predicted"/>
<sequence>MNVARLLQDSPSDDRDRLRRQESRDRQDREREREQEEEREREWEREREIARERDEWERSREWDRDRERQRSTLSSTSSVPQPAHRSYSPLESALPSRSHIHAYDNKQPTLPPPPRPTGQSQGTNLAYAHSHSPSSEAVHTRSYSQDGHPPSSTHSHSHSPPAPLFLSPLTAPAREGTAAGPVPGSTLSTEYSAEYAHRAKNSSQQARDGAPSALSRLDQDRDREYRQRAHSLSGSGRPRTPPYGDYGDAGHISPTTARLGSKQHSPAQGSYSVVPPSPSHPQREEFSPSLSSSLNSNNINSASPLPRAHSNQAAPSSRRPPPPPPTSLQPPPSASLSRSHDSTGAPTSSAMSRSFDERPYMGRAPSSSSSSVMSAGRERERTLKEDIEREREAFEREQREQRQRERERGRELEHNARSRSASGSAGAQIVLPDGNSDREREMAEYQRMKDMDAIRAVAETRMQSQPRDARERDAQRHHHHHYHHHPLSHSHSHPQLSQNTYPQHQKQPEQQPRHQQQHQSSLPPPIPGTPYTYAHTGKPRISRSGVLKLAPPGVTVPNNVPPSSSDMTFAGAPGVVIRQETLTLAPPSHVAPTLQLQLRQEQQHPQQQQQQSAQGPSGSSGPQPIEPIPVDVKQRSPPAMTLHNTTDMHGEGPQVYKYLPYGYDEDPHSFPHPQQHPPPTGKHKYSTGPTGAGVPPPGSGPPPPGNLHPSMMSVQQQQQQHPHQFGSMQPPHQVHHQQSLPPPHQSRPSSSANGLHGQGQLHANPYRHMPSGLPPQNYPPPPMQYNEVPPPPVPMALQPMPPPSPPPRELTPAERPLYLGTYVFPRIPFPYFFPSWSEMEMCTLNVGPGQSKKVARREAELAADHKDRPTHVTILVPSAHLPSSLPTDGRSRIWGGAPLSIPNPWVPYVNYMSRSHGANARRIYTDDSDLVLCALHSGRISWAGLKRARAAGLDLSIRFALHRDVGRYIGGPSAFADGSVVEGSPNVDVGLKRSLEGKSLVGKLDNMRSDGLSWLAAQSASWDSGHDGSGIEVISTEWLPRGSARKLGLRNRSQRLKEYAERRRVIMKEVVPEELVVPSRPSATVLGKRSALLQELSCNTLTAIEDDQSTSRTVVFGKCHEVESAGLFGTSSFKYDPVTVRSVLFPPMSVVSSAPSERERPRGRRKRRKVNSSSRDDDDLQSEPGTDGRRSPSPRRTGRGIILENSEERFLLALRDTANGTYADKENRVSSLDGADGSGVLRRSRRSYNLFSLPLSSIPSVLLASEDSTAGLESGPVANGNGVQKTDVVGPMTPKSIRSETGSPRDVGKKLDTLNDTTIAGKGAGRTDARGGEGLPVARPDLLEMLEKNWIH</sequence>
<feature type="compositionally biased region" description="Basic residues" evidence="1">
    <location>
        <begin position="1161"/>
        <end position="1170"/>
    </location>
</feature>
<feature type="compositionally biased region" description="Low complexity" evidence="1">
    <location>
        <begin position="597"/>
        <end position="623"/>
    </location>
</feature>
<feature type="compositionally biased region" description="Low complexity" evidence="1">
    <location>
        <begin position="164"/>
        <end position="173"/>
    </location>
</feature>
<feature type="region of interest" description="Disordered" evidence="1">
    <location>
        <begin position="460"/>
        <end position="567"/>
    </location>
</feature>
<gene>
    <name evidence="2" type="ORF">A7U60_g2834</name>
</gene>
<feature type="compositionally biased region" description="Basic and acidic residues" evidence="1">
    <location>
        <begin position="435"/>
        <end position="447"/>
    </location>
</feature>
<protein>
    <submittedName>
        <fullName evidence="2">Uncharacterized protein</fullName>
    </submittedName>
</protein>
<feature type="compositionally biased region" description="Basic and acidic residues" evidence="1">
    <location>
        <begin position="12"/>
        <end position="70"/>
    </location>
</feature>
<feature type="compositionally biased region" description="Basic and acidic residues" evidence="1">
    <location>
        <begin position="217"/>
        <end position="227"/>
    </location>
</feature>
<feature type="compositionally biased region" description="Polar residues" evidence="1">
    <location>
        <begin position="253"/>
        <end position="269"/>
    </location>
</feature>
<dbReference type="EMBL" id="LNZH02000144">
    <property type="protein sequence ID" value="OCB89978.1"/>
    <property type="molecule type" value="Genomic_DNA"/>
</dbReference>
<dbReference type="OrthoDB" id="3596986at2759"/>
<feature type="compositionally biased region" description="Low complexity" evidence="1">
    <location>
        <begin position="493"/>
        <end position="521"/>
    </location>
</feature>
<feature type="region of interest" description="Disordered" evidence="1">
    <location>
        <begin position="1273"/>
        <end position="1311"/>
    </location>
</feature>
<feature type="compositionally biased region" description="Pro residues" evidence="1">
    <location>
        <begin position="694"/>
        <end position="706"/>
    </location>
</feature>
<feature type="compositionally biased region" description="Low complexity" evidence="1">
    <location>
        <begin position="287"/>
        <end position="317"/>
    </location>
</feature>
<accession>A0A9Q5I1K3</accession>
<comment type="caution">
    <text evidence="2">The sequence shown here is derived from an EMBL/GenBank/DDBJ whole genome shotgun (WGS) entry which is preliminary data.</text>
</comment>
<feature type="compositionally biased region" description="Low complexity" evidence="1">
    <location>
        <begin position="418"/>
        <end position="427"/>
    </location>
</feature>
<feature type="compositionally biased region" description="Low complexity" evidence="1">
    <location>
        <begin position="708"/>
        <end position="729"/>
    </location>
</feature>
<reference evidence="2" key="1">
    <citation type="submission" date="2016-06" db="EMBL/GenBank/DDBJ databases">
        <title>Draft Genome sequence of the fungus Inonotus baumii.</title>
        <authorList>
            <person name="Zhu H."/>
            <person name="Lin W."/>
        </authorList>
    </citation>
    <scope>NUCLEOTIDE SEQUENCE</scope>
    <source>
        <strain evidence="2">821</strain>
    </source>
</reference>
<feature type="compositionally biased region" description="Polar residues" evidence="1">
    <location>
        <begin position="131"/>
        <end position="145"/>
    </location>
</feature>
<feature type="region of interest" description="Disordered" evidence="1">
    <location>
        <begin position="1"/>
        <end position="447"/>
    </location>
</feature>
<feature type="region of interest" description="Disordered" evidence="1">
    <location>
        <begin position="597"/>
        <end position="809"/>
    </location>
</feature>
<feature type="region of interest" description="Disordered" evidence="1">
    <location>
        <begin position="1317"/>
        <end position="1336"/>
    </location>
</feature>
<feature type="compositionally biased region" description="Basic and acidic residues" evidence="1">
    <location>
        <begin position="376"/>
        <end position="416"/>
    </location>
</feature>
<feature type="compositionally biased region" description="Basic residues" evidence="1">
    <location>
        <begin position="475"/>
        <end position="492"/>
    </location>
</feature>
<feature type="compositionally biased region" description="Low complexity" evidence="1">
    <location>
        <begin position="1"/>
        <end position="10"/>
    </location>
</feature>
<feature type="compositionally biased region" description="Polar residues" evidence="1">
    <location>
        <begin position="342"/>
        <end position="352"/>
    </location>
</feature>
<organism evidence="2 3">
    <name type="scientific">Sanghuangporus baumii</name>
    <name type="common">Phellinus baumii</name>
    <dbReference type="NCBI Taxonomy" id="108892"/>
    <lineage>
        <taxon>Eukaryota</taxon>
        <taxon>Fungi</taxon>
        <taxon>Dikarya</taxon>
        <taxon>Basidiomycota</taxon>
        <taxon>Agaricomycotina</taxon>
        <taxon>Agaricomycetes</taxon>
        <taxon>Hymenochaetales</taxon>
        <taxon>Hymenochaetaceae</taxon>
        <taxon>Sanghuangporus</taxon>
    </lineage>
</organism>
<feature type="compositionally biased region" description="Low complexity" evidence="1">
    <location>
        <begin position="551"/>
        <end position="565"/>
    </location>
</feature>
<keyword evidence="3" id="KW-1185">Reference proteome</keyword>
<feature type="compositionally biased region" description="Pro residues" evidence="1">
    <location>
        <begin position="772"/>
        <end position="809"/>
    </location>
</feature>
<evidence type="ECO:0000256" key="1">
    <source>
        <dbReference type="SAM" id="MobiDB-lite"/>
    </source>
</evidence>
<dbReference type="Proteomes" id="UP000757232">
    <property type="component" value="Unassembled WGS sequence"/>
</dbReference>
<feature type="region of interest" description="Disordered" evidence="1">
    <location>
        <begin position="1150"/>
        <end position="1202"/>
    </location>
</feature>
<evidence type="ECO:0000313" key="3">
    <source>
        <dbReference type="Proteomes" id="UP000757232"/>
    </source>
</evidence>
<feature type="compositionally biased region" description="Pro residues" evidence="1">
    <location>
        <begin position="318"/>
        <end position="333"/>
    </location>
</feature>